<proteinExistence type="predicted"/>
<dbReference type="EMBL" id="CP034465">
    <property type="protein sequence ID" value="AZP04451.1"/>
    <property type="molecule type" value="Genomic_DNA"/>
</dbReference>
<dbReference type="RefSeq" id="WP_126109878.1">
    <property type="nucleotide sequence ID" value="NZ_CP034465.1"/>
</dbReference>
<organism evidence="1 2">
    <name type="scientific">Jeotgalibaca ciconiae</name>
    <dbReference type="NCBI Taxonomy" id="2496265"/>
    <lineage>
        <taxon>Bacteria</taxon>
        <taxon>Bacillati</taxon>
        <taxon>Bacillota</taxon>
        <taxon>Bacilli</taxon>
        <taxon>Lactobacillales</taxon>
        <taxon>Carnobacteriaceae</taxon>
        <taxon>Jeotgalibaca</taxon>
    </lineage>
</organism>
<evidence type="ECO:0000313" key="2">
    <source>
        <dbReference type="Proteomes" id="UP000273326"/>
    </source>
</evidence>
<dbReference type="PANTHER" id="PTHR36849">
    <property type="entry name" value="CYTOPLASMIC PROTEIN-RELATED"/>
    <property type="match status" value="1"/>
</dbReference>
<dbReference type="KEGG" id="jeh:EJN90_07290"/>
<accession>A0A3S9HAW0</accession>
<gene>
    <name evidence="1" type="ORF">EJN90_07290</name>
</gene>
<dbReference type="AlphaFoldDB" id="A0A3S9HAW0"/>
<dbReference type="OrthoDB" id="9790745at2"/>
<reference evidence="2" key="1">
    <citation type="submission" date="2018-12" db="EMBL/GenBank/DDBJ databases">
        <title>Complete genome sequencing of Jeotgalibaca sp. H21T32.</title>
        <authorList>
            <person name="Bae J.-W."/>
            <person name="Lee S.-Y."/>
        </authorList>
    </citation>
    <scope>NUCLEOTIDE SEQUENCE [LARGE SCALE GENOMIC DNA]</scope>
    <source>
        <strain evidence="2">H21T32</strain>
    </source>
</reference>
<dbReference type="Pfam" id="PF22752">
    <property type="entry name" value="DUF488-N3i"/>
    <property type="match status" value="1"/>
</dbReference>
<evidence type="ECO:0000313" key="1">
    <source>
        <dbReference type="EMBL" id="AZP04451.1"/>
    </source>
</evidence>
<keyword evidence="2" id="KW-1185">Reference proteome</keyword>
<dbReference type="InterPro" id="IPR052552">
    <property type="entry name" value="YeaO-like"/>
</dbReference>
<name>A0A3S9HAW0_9LACT</name>
<sequence>MGDLKIKRVYEDYEKEDGTRILIDRLWPRGVKKEDAKIDKWIKEIAPTPELRKWFHKDIERFYEFKERYRKELANNEETSSAVTEVLENLQEDDVTLIFAAKDEQRNHAKVLQEFLEEKR</sequence>
<protein>
    <submittedName>
        <fullName evidence="1">DUF488 family protein</fullName>
    </submittedName>
</protein>
<dbReference type="Proteomes" id="UP000273326">
    <property type="component" value="Chromosome"/>
</dbReference>
<dbReference type="PANTHER" id="PTHR36849:SF1">
    <property type="entry name" value="CYTOPLASMIC PROTEIN"/>
    <property type="match status" value="1"/>
</dbReference>